<feature type="compositionally biased region" description="Basic and acidic residues" evidence="5">
    <location>
        <begin position="366"/>
        <end position="380"/>
    </location>
</feature>
<dbReference type="GO" id="GO:0016020">
    <property type="term" value="C:membrane"/>
    <property type="evidence" value="ECO:0007669"/>
    <property type="project" value="UniProtKB-SubCell"/>
</dbReference>
<comment type="caution">
    <text evidence="7">The sequence shown here is derived from an EMBL/GenBank/DDBJ whole genome shotgun (WGS) entry which is preliminary data.</text>
</comment>
<feature type="transmembrane region" description="Helical" evidence="6">
    <location>
        <begin position="187"/>
        <end position="209"/>
    </location>
</feature>
<feature type="region of interest" description="Disordered" evidence="5">
    <location>
        <begin position="354"/>
        <end position="393"/>
    </location>
</feature>
<name>A0A1V6Q776_9EURO</name>
<feature type="transmembrane region" description="Helical" evidence="6">
    <location>
        <begin position="40"/>
        <end position="63"/>
    </location>
</feature>
<evidence type="ECO:0000313" key="7">
    <source>
        <dbReference type="EMBL" id="OQD85090.1"/>
    </source>
</evidence>
<dbReference type="InterPro" id="IPR007568">
    <property type="entry name" value="RTA1"/>
</dbReference>
<reference evidence="8" key="1">
    <citation type="journal article" date="2017" name="Nat. Microbiol.">
        <title>Global analysis of biosynthetic gene clusters reveals vast potential of secondary metabolite production in Penicillium species.</title>
        <authorList>
            <person name="Nielsen J.C."/>
            <person name="Grijseels S."/>
            <person name="Prigent S."/>
            <person name="Ji B."/>
            <person name="Dainat J."/>
            <person name="Nielsen K.F."/>
            <person name="Frisvad J.C."/>
            <person name="Workman M."/>
            <person name="Nielsen J."/>
        </authorList>
    </citation>
    <scope>NUCLEOTIDE SEQUENCE [LARGE SCALE GENOMIC DNA]</scope>
    <source>
        <strain evidence="8">IBT 31811</strain>
    </source>
</reference>
<keyword evidence="4 6" id="KW-0472">Membrane</keyword>
<dbReference type="STRING" id="416450.A0A1V6Q776"/>
<evidence type="ECO:0000256" key="6">
    <source>
        <dbReference type="SAM" id="Phobius"/>
    </source>
</evidence>
<proteinExistence type="predicted"/>
<feature type="transmembrane region" description="Helical" evidence="6">
    <location>
        <begin position="75"/>
        <end position="95"/>
    </location>
</feature>
<evidence type="ECO:0000256" key="2">
    <source>
        <dbReference type="ARBA" id="ARBA00022692"/>
    </source>
</evidence>
<dbReference type="Pfam" id="PF04479">
    <property type="entry name" value="RTA1"/>
    <property type="match status" value="1"/>
</dbReference>
<sequence>MAPTATTLPASSTTSTASATCISVAPGKNGYLPPESCDVILYYVPSFAAAILFCVLFGLTAIMHLVQAFIYKKPYAWVITMGSAWELIAFIFRALQTRHQNNDNYATLFTVFFLLAPIWINAFLYMTLGRMIYYYHPQKNLARISAQRYGLIFVTLDIVAFIVQLAGASMTTGTDTETKTVLLGLHIYMGGIGMQEFFILCFLGLFIQLHRIIHRMERDGELAMEKAQGVFSWRWLFYSVYFVLGMITVSAHRILSVLISLGSKAILQIRIIFRIAQYAQGTSTKNPVLTHEEYEYVFDAVPMLFGLIALNIFHPGRILQGPDSTFPKKSRAEKKELKAQKKAIKIEKNMEKKRLKQNGWEPSESENGHFCEPLDERVQVPDENVGSGRFHNV</sequence>
<dbReference type="PANTHER" id="PTHR31465:SF15">
    <property type="entry name" value="LIPID TRANSPORTER ATNI-RELATED"/>
    <property type="match status" value="1"/>
</dbReference>
<gene>
    <name evidence="7" type="ORF">PENANT_c011G02691</name>
</gene>
<feature type="transmembrane region" description="Helical" evidence="6">
    <location>
        <begin position="230"/>
        <end position="248"/>
    </location>
</feature>
<protein>
    <recommendedName>
        <fullName evidence="9">RTA1 domain protein</fullName>
    </recommendedName>
</protein>
<accession>A0A1V6Q776</accession>
<dbReference type="Proteomes" id="UP000191672">
    <property type="component" value="Unassembled WGS sequence"/>
</dbReference>
<dbReference type="PANTHER" id="PTHR31465">
    <property type="entry name" value="PROTEIN RTA1-RELATED"/>
    <property type="match status" value="1"/>
</dbReference>
<keyword evidence="8" id="KW-1185">Reference proteome</keyword>
<organism evidence="7 8">
    <name type="scientific">Penicillium antarcticum</name>
    <dbReference type="NCBI Taxonomy" id="416450"/>
    <lineage>
        <taxon>Eukaryota</taxon>
        <taxon>Fungi</taxon>
        <taxon>Dikarya</taxon>
        <taxon>Ascomycota</taxon>
        <taxon>Pezizomycotina</taxon>
        <taxon>Eurotiomycetes</taxon>
        <taxon>Eurotiomycetidae</taxon>
        <taxon>Eurotiales</taxon>
        <taxon>Aspergillaceae</taxon>
        <taxon>Penicillium</taxon>
    </lineage>
</organism>
<comment type="subcellular location">
    <subcellularLocation>
        <location evidence="1">Membrane</location>
        <topology evidence="1">Multi-pass membrane protein</topology>
    </subcellularLocation>
</comment>
<evidence type="ECO:0000256" key="5">
    <source>
        <dbReference type="SAM" id="MobiDB-lite"/>
    </source>
</evidence>
<feature type="transmembrane region" description="Helical" evidence="6">
    <location>
        <begin position="107"/>
        <end position="128"/>
    </location>
</feature>
<evidence type="ECO:0000313" key="8">
    <source>
        <dbReference type="Proteomes" id="UP000191672"/>
    </source>
</evidence>
<evidence type="ECO:0000256" key="1">
    <source>
        <dbReference type="ARBA" id="ARBA00004141"/>
    </source>
</evidence>
<keyword evidence="2 6" id="KW-0812">Transmembrane</keyword>
<evidence type="ECO:0008006" key="9">
    <source>
        <dbReference type="Google" id="ProtNLM"/>
    </source>
</evidence>
<evidence type="ECO:0000256" key="3">
    <source>
        <dbReference type="ARBA" id="ARBA00022989"/>
    </source>
</evidence>
<dbReference type="EMBL" id="MDYN01000011">
    <property type="protein sequence ID" value="OQD85090.1"/>
    <property type="molecule type" value="Genomic_DNA"/>
</dbReference>
<dbReference type="AlphaFoldDB" id="A0A1V6Q776"/>
<keyword evidence="3 6" id="KW-1133">Transmembrane helix</keyword>
<feature type="transmembrane region" description="Helical" evidence="6">
    <location>
        <begin position="149"/>
        <end position="167"/>
    </location>
</feature>
<evidence type="ECO:0000256" key="4">
    <source>
        <dbReference type="ARBA" id="ARBA00023136"/>
    </source>
</evidence>